<gene>
    <name evidence="1" type="ORF">F444_13378</name>
</gene>
<dbReference type="EMBL" id="ANJA01002410">
    <property type="protein sequence ID" value="ETO70137.1"/>
    <property type="molecule type" value="Genomic_DNA"/>
</dbReference>
<dbReference type="AlphaFoldDB" id="A0A080ZU26"/>
<sequence>MISTTGRRRMLKRALGSGIVNVKRFDVLVERCNPAVVLNMGGNFDLGVIRALRTKWGRHVSQMAASDGQRLQFPAWSRDQRFMFDSNRCRRTAHWSKLDMSPPLTIIDDFPDPRLLQPRFGRAVSASGWCQIVV</sequence>
<organism evidence="1 2">
    <name type="scientific">Phytophthora nicotianae P1976</name>
    <dbReference type="NCBI Taxonomy" id="1317066"/>
    <lineage>
        <taxon>Eukaryota</taxon>
        <taxon>Sar</taxon>
        <taxon>Stramenopiles</taxon>
        <taxon>Oomycota</taxon>
        <taxon>Peronosporomycetes</taxon>
        <taxon>Peronosporales</taxon>
        <taxon>Peronosporaceae</taxon>
        <taxon>Phytophthora</taxon>
    </lineage>
</organism>
<proteinExistence type="predicted"/>
<protein>
    <submittedName>
        <fullName evidence="1">Uncharacterized protein</fullName>
    </submittedName>
</protein>
<reference evidence="1 2" key="1">
    <citation type="submission" date="2013-11" db="EMBL/GenBank/DDBJ databases">
        <title>The Genome Sequence of Phytophthora parasitica P1976.</title>
        <authorList>
            <consortium name="The Broad Institute Genomics Platform"/>
            <person name="Russ C."/>
            <person name="Tyler B."/>
            <person name="Panabieres F."/>
            <person name="Shan W."/>
            <person name="Tripathy S."/>
            <person name="Grunwald N."/>
            <person name="Machado M."/>
            <person name="Johnson C.S."/>
            <person name="Walker B."/>
            <person name="Young S."/>
            <person name="Zeng Q."/>
            <person name="Gargeya S."/>
            <person name="Fitzgerald M."/>
            <person name="Haas B."/>
            <person name="Abouelleil A."/>
            <person name="Allen A.W."/>
            <person name="Alvarado L."/>
            <person name="Arachchi H.M."/>
            <person name="Berlin A.M."/>
            <person name="Chapman S.B."/>
            <person name="Gainer-Dewar J."/>
            <person name="Goldberg J."/>
            <person name="Griggs A."/>
            <person name="Gujja S."/>
            <person name="Hansen M."/>
            <person name="Howarth C."/>
            <person name="Imamovic A."/>
            <person name="Ireland A."/>
            <person name="Larimer J."/>
            <person name="McCowan C."/>
            <person name="Murphy C."/>
            <person name="Pearson M."/>
            <person name="Poon T.W."/>
            <person name="Priest M."/>
            <person name="Roberts A."/>
            <person name="Saif S."/>
            <person name="Shea T."/>
            <person name="Sisk P."/>
            <person name="Sykes S."/>
            <person name="Wortman J."/>
            <person name="Nusbaum C."/>
            <person name="Birren B."/>
        </authorList>
    </citation>
    <scope>NUCLEOTIDE SEQUENCE [LARGE SCALE GENOMIC DNA]</scope>
    <source>
        <strain evidence="1 2">P1976</strain>
    </source>
</reference>
<name>A0A080ZU26_PHYNI</name>
<comment type="caution">
    <text evidence="1">The sequence shown here is derived from an EMBL/GenBank/DDBJ whole genome shotgun (WGS) entry which is preliminary data.</text>
</comment>
<evidence type="ECO:0000313" key="2">
    <source>
        <dbReference type="Proteomes" id="UP000028582"/>
    </source>
</evidence>
<evidence type="ECO:0000313" key="1">
    <source>
        <dbReference type="EMBL" id="ETO70137.1"/>
    </source>
</evidence>
<accession>A0A080ZU26</accession>
<dbReference type="Proteomes" id="UP000028582">
    <property type="component" value="Unassembled WGS sequence"/>
</dbReference>